<evidence type="ECO:0000259" key="1">
    <source>
        <dbReference type="Pfam" id="PF05076"/>
    </source>
</evidence>
<protein>
    <submittedName>
        <fullName evidence="2">Suppressor of fused domain protein</fullName>
    </submittedName>
</protein>
<organism evidence="2 3">
    <name type="scientific">Frateuria flava</name>
    <dbReference type="NCBI Taxonomy" id="2821489"/>
    <lineage>
        <taxon>Bacteria</taxon>
        <taxon>Pseudomonadati</taxon>
        <taxon>Pseudomonadota</taxon>
        <taxon>Gammaproteobacteria</taxon>
        <taxon>Lysobacterales</taxon>
        <taxon>Rhodanobacteraceae</taxon>
        <taxon>Frateuria</taxon>
    </lineage>
</organism>
<evidence type="ECO:0000313" key="2">
    <source>
        <dbReference type="EMBL" id="MBP1473705.1"/>
    </source>
</evidence>
<proteinExistence type="predicted"/>
<dbReference type="EMBL" id="JAGJRS010000012">
    <property type="protein sequence ID" value="MBP1473705.1"/>
    <property type="molecule type" value="Genomic_DNA"/>
</dbReference>
<dbReference type="InterPro" id="IPR020941">
    <property type="entry name" value="SUFU-like_domain"/>
</dbReference>
<sequence>MTGYKYPCEAVQPSLLAIDLADHLTGSRDVQFYRWAKGKSAETMPWLQIIEASIDNKIHYLTAGASKILDEPGYGTEFCYIANEKSCGNVELLTMVSYLHSLPSDRLDVGHTMNIGRPIANNSHLDRLLVSLPYPYGSDFEFVHLSDGRHARILWLIPISASEEKFRHEHGLEDLEELFGMHEIEFSDPLRKLVA</sequence>
<gene>
    <name evidence="2" type="ORF">J7I44_05300</name>
</gene>
<reference evidence="2 3" key="1">
    <citation type="submission" date="2021-04" db="EMBL/GenBank/DDBJ databases">
        <authorList>
            <person name="Huq M.A."/>
        </authorList>
    </citation>
    <scope>NUCLEOTIDE SEQUENCE [LARGE SCALE GENOMIC DNA]</scope>
    <source>
        <strain evidence="2 3">MAH-13</strain>
    </source>
</reference>
<name>A0ABS4DKX2_9GAMM</name>
<evidence type="ECO:0000313" key="3">
    <source>
        <dbReference type="Proteomes" id="UP000823790"/>
    </source>
</evidence>
<dbReference type="Pfam" id="PF05076">
    <property type="entry name" value="SUFU"/>
    <property type="match status" value="1"/>
</dbReference>
<comment type="caution">
    <text evidence="2">The sequence shown here is derived from an EMBL/GenBank/DDBJ whole genome shotgun (WGS) entry which is preliminary data.</text>
</comment>
<keyword evidence="3" id="KW-1185">Reference proteome</keyword>
<accession>A0ABS4DKX2</accession>
<feature type="domain" description="Suppressor of fused-like" evidence="1">
    <location>
        <begin position="73"/>
        <end position="192"/>
    </location>
</feature>
<dbReference type="RefSeq" id="WP_209616942.1">
    <property type="nucleotide sequence ID" value="NZ_JAGJRS010000012.1"/>
</dbReference>
<dbReference type="Proteomes" id="UP000823790">
    <property type="component" value="Unassembled WGS sequence"/>
</dbReference>